<dbReference type="InterPro" id="IPR002669">
    <property type="entry name" value="UreD"/>
</dbReference>
<reference evidence="3" key="1">
    <citation type="submission" date="2022-10" db="EMBL/GenBank/DDBJ databases">
        <title>WGS of marine actinomycetes from Thailand.</title>
        <authorList>
            <person name="Thawai C."/>
        </authorList>
    </citation>
    <scope>NUCLEOTIDE SEQUENCE</scope>
    <source>
        <strain evidence="3">SW21</strain>
    </source>
</reference>
<comment type="caution">
    <text evidence="3">The sequence shown here is derived from an EMBL/GenBank/DDBJ whole genome shotgun (WGS) entry which is preliminary data.</text>
</comment>
<dbReference type="AlphaFoldDB" id="A0A9X3I5A0"/>
<dbReference type="GO" id="GO:0005737">
    <property type="term" value="C:cytoplasm"/>
    <property type="evidence" value="ECO:0007669"/>
    <property type="project" value="UniProtKB-SubCell"/>
</dbReference>
<evidence type="ECO:0000313" key="3">
    <source>
        <dbReference type="EMBL" id="MCX2964289.1"/>
    </source>
</evidence>
<name>A0A9X3I5A0_9ACTN</name>
<dbReference type="RefSeq" id="WP_235724211.1">
    <property type="nucleotide sequence ID" value="NZ_JAPKFM010000007.1"/>
</dbReference>
<comment type="similarity">
    <text evidence="2">Belongs to the UreD family.</text>
</comment>
<evidence type="ECO:0000313" key="4">
    <source>
        <dbReference type="Proteomes" id="UP001143347"/>
    </source>
</evidence>
<evidence type="ECO:0000256" key="1">
    <source>
        <dbReference type="ARBA" id="ARBA00023186"/>
    </source>
</evidence>
<organism evidence="3 4">
    <name type="scientific">Gordonia aquimaris</name>
    <dbReference type="NCBI Taxonomy" id="2984863"/>
    <lineage>
        <taxon>Bacteria</taxon>
        <taxon>Bacillati</taxon>
        <taxon>Actinomycetota</taxon>
        <taxon>Actinomycetes</taxon>
        <taxon>Mycobacteriales</taxon>
        <taxon>Gordoniaceae</taxon>
        <taxon>Gordonia</taxon>
    </lineage>
</organism>
<dbReference type="GO" id="GO:0016151">
    <property type="term" value="F:nickel cation binding"/>
    <property type="evidence" value="ECO:0007669"/>
    <property type="project" value="UniProtKB-UniRule"/>
</dbReference>
<evidence type="ECO:0000256" key="2">
    <source>
        <dbReference type="HAMAP-Rule" id="MF_01384"/>
    </source>
</evidence>
<keyword evidence="1 2" id="KW-0143">Chaperone</keyword>
<protein>
    <recommendedName>
        <fullName evidence="2">Urease accessory protein UreD</fullName>
    </recommendedName>
</protein>
<dbReference type="Pfam" id="PF01774">
    <property type="entry name" value="UreD"/>
    <property type="match status" value="1"/>
</dbReference>
<dbReference type="HAMAP" id="MF_01384">
    <property type="entry name" value="UreD"/>
    <property type="match status" value="1"/>
</dbReference>
<keyword evidence="2" id="KW-0996">Nickel insertion</keyword>
<comment type="function">
    <text evidence="2">Required for maturation of urease via the functional incorporation of the urease nickel metallocenter.</text>
</comment>
<dbReference type="EMBL" id="JAPKFM010000007">
    <property type="protein sequence ID" value="MCX2964289.1"/>
    <property type="molecule type" value="Genomic_DNA"/>
</dbReference>
<accession>A0A9X3I5A0</accession>
<comment type="subunit">
    <text evidence="2">UreD, UreF and UreG form a complex that acts as a GTP-hydrolysis-dependent molecular chaperone, activating the urease apoprotein by helping to assemble the nickel containing metallocenter of UreC. The UreE protein probably delivers the nickel.</text>
</comment>
<proteinExistence type="inferred from homology"/>
<keyword evidence="4" id="KW-1185">Reference proteome</keyword>
<dbReference type="Proteomes" id="UP001143347">
    <property type="component" value="Unassembled WGS sequence"/>
</dbReference>
<keyword evidence="2" id="KW-0963">Cytoplasm</keyword>
<comment type="subcellular location">
    <subcellularLocation>
        <location evidence="2">Cytoplasm</location>
    </subcellularLocation>
</comment>
<sequence>MRTQIEIVAVRGRSPRVAAVGGLAARQTGVETVHLISTAATPLGGDTIDVRVVVEAGASLHLTTVAATLALPARNRPDSVMTWDIEVGAGGRLHLDPQPTVVAGGADHRTSTAIVADPSATVIVAEHAQLGRSVERAEDVERARWQGALRMDVGDGPLLRHRLGLGDPAGSGHRAVSSVLRYPDAREAAVSEVAYATRLELAAPDQGSPATLTTALGSSAQHTRSLADDLDLAALAAR</sequence>
<gene>
    <name evidence="2" type="primary">ureD</name>
    <name evidence="3" type="ORF">OSB52_09330</name>
</gene>